<keyword evidence="2" id="KW-1185">Reference proteome</keyword>
<comment type="caution">
    <text evidence="1">The sequence shown here is derived from an EMBL/GenBank/DDBJ whole genome shotgun (WGS) entry which is preliminary data.</text>
</comment>
<dbReference type="Proteomes" id="UP000887013">
    <property type="component" value="Unassembled WGS sequence"/>
</dbReference>
<proteinExistence type="predicted"/>
<protein>
    <submittedName>
        <fullName evidence="1">Uncharacterized protein</fullName>
    </submittedName>
</protein>
<sequence>MSTRAAFLCHLLQLAGRLSRPNSGSPRQSLSPTDVHAEEIEKCWSGTCRSVQEFAENLKIIDGSELALVVLLKKPAEHITNIMLCIMLLPTIKHLASARVFESMEQPELLRRHTMIMQRRRSSAISSVVPQLTSGKHSRRIITINRAPHYDIQAAAGRILKAKCQLTSVADAGAARSGSTSKNHSSSVGQNNIIKSLIAGVSVSTSKAVMLPVLFIQDKLNQVGAAIIPFICRLPELSCDL</sequence>
<dbReference type="EMBL" id="BMAW01068505">
    <property type="protein sequence ID" value="GFT64829.1"/>
    <property type="molecule type" value="Genomic_DNA"/>
</dbReference>
<name>A0A8X6TWR4_NEPPI</name>
<gene>
    <name evidence="1" type="ORF">NPIL_82611</name>
</gene>
<dbReference type="AlphaFoldDB" id="A0A8X6TWR4"/>
<reference evidence="1" key="1">
    <citation type="submission" date="2020-08" db="EMBL/GenBank/DDBJ databases">
        <title>Multicomponent nature underlies the extraordinary mechanical properties of spider dragline silk.</title>
        <authorList>
            <person name="Kono N."/>
            <person name="Nakamura H."/>
            <person name="Mori M."/>
            <person name="Yoshida Y."/>
            <person name="Ohtoshi R."/>
            <person name="Malay A.D."/>
            <person name="Moran D.A.P."/>
            <person name="Tomita M."/>
            <person name="Numata K."/>
            <person name="Arakawa K."/>
        </authorList>
    </citation>
    <scope>NUCLEOTIDE SEQUENCE</scope>
</reference>
<organism evidence="1 2">
    <name type="scientific">Nephila pilipes</name>
    <name type="common">Giant wood spider</name>
    <name type="synonym">Nephila maculata</name>
    <dbReference type="NCBI Taxonomy" id="299642"/>
    <lineage>
        <taxon>Eukaryota</taxon>
        <taxon>Metazoa</taxon>
        <taxon>Ecdysozoa</taxon>
        <taxon>Arthropoda</taxon>
        <taxon>Chelicerata</taxon>
        <taxon>Arachnida</taxon>
        <taxon>Araneae</taxon>
        <taxon>Araneomorphae</taxon>
        <taxon>Entelegynae</taxon>
        <taxon>Araneoidea</taxon>
        <taxon>Nephilidae</taxon>
        <taxon>Nephila</taxon>
    </lineage>
</organism>
<evidence type="ECO:0000313" key="2">
    <source>
        <dbReference type="Proteomes" id="UP000887013"/>
    </source>
</evidence>
<accession>A0A8X6TWR4</accession>
<evidence type="ECO:0000313" key="1">
    <source>
        <dbReference type="EMBL" id="GFT64829.1"/>
    </source>
</evidence>